<accession>A0A081NDH0</accession>
<comment type="caution">
    <text evidence="2">The sequence shown here is derived from an EMBL/GenBank/DDBJ whole genome shotgun (WGS) entry which is preliminary data.</text>
</comment>
<reference evidence="2 3" key="1">
    <citation type="submission" date="2014-06" db="EMBL/GenBank/DDBJ databases">
        <title>Whole Genome Sequences of Three Symbiotic Endozoicomonas Bacteria.</title>
        <authorList>
            <person name="Neave M.J."/>
            <person name="Apprill A."/>
            <person name="Voolstra C.R."/>
        </authorList>
    </citation>
    <scope>NUCLEOTIDE SEQUENCE [LARGE SCALE GENOMIC DNA]</scope>
    <source>
        <strain evidence="2 3">DSM 25634</strain>
    </source>
</reference>
<keyword evidence="1" id="KW-0175">Coiled coil</keyword>
<keyword evidence="3" id="KW-1185">Reference proteome</keyword>
<dbReference type="RefSeq" id="WP_034840081.1">
    <property type="nucleotide sequence ID" value="NZ_JOKH01000005.1"/>
</dbReference>
<feature type="coiled-coil region" evidence="1">
    <location>
        <begin position="260"/>
        <end position="353"/>
    </location>
</feature>
<sequence>MDIAEKTFIYNGTHYVQSTEPANLEAASNYLGKAVTFISDAANYINGCVASYVAPVSNRIAELQASILPDTMKSALAREVSVKGVGSATLGTIAAGATVAAPTVVPVLGYLWQNWGRSSELKQIKAQNNEALRTALQQAGRDSNAAFTTPLKQIKTSDIKTRKHEKNAEDRFFSFKNMLKHSVTVLAPFCVLPQVGFTVAATAALAGITTRAVTHILNRRAEAKLCAEERADTDALRLFNHELDRRLSFEDVLIERNLDLGRKQGELETAQEQLQVAQNSVRMLQDEVEEVPVRDEEMQALREQLAATRRNLGIAEALMDVDDEAIRAENMRLRQIERDYRQLQEELDELAAED</sequence>
<dbReference type="Proteomes" id="UP000028073">
    <property type="component" value="Unassembled WGS sequence"/>
</dbReference>
<dbReference type="AlphaFoldDB" id="A0A081NDH0"/>
<dbReference type="EMBL" id="JOKH01000005">
    <property type="protein sequence ID" value="KEQ16493.1"/>
    <property type="molecule type" value="Genomic_DNA"/>
</dbReference>
<evidence type="ECO:0000256" key="1">
    <source>
        <dbReference type="SAM" id="Coils"/>
    </source>
</evidence>
<protein>
    <submittedName>
        <fullName evidence="2">Uncharacterized protein</fullName>
    </submittedName>
</protein>
<evidence type="ECO:0000313" key="2">
    <source>
        <dbReference type="EMBL" id="KEQ16493.1"/>
    </source>
</evidence>
<proteinExistence type="predicted"/>
<name>A0A081NDH0_9GAMM</name>
<organism evidence="2 3">
    <name type="scientific">Endozoicomonas numazuensis</name>
    <dbReference type="NCBI Taxonomy" id="1137799"/>
    <lineage>
        <taxon>Bacteria</taxon>
        <taxon>Pseudomonadati</taxon>
        <taxon>Pseudomonadota</taxon>
        <taxon>Gammaproteobacteria</taxon>
        <taxon>Oceanospirillales</taxon>
        <taxon>Endozoicomonadaceae</taxon>
        <taxon>Endozoicomonas</taxon>
    </lineage>
</organism>
<evidence type="ECO:0000313" key="3">
    <source>
        <dbReference type="Proteomes" id="UP000028073"/>
    </source>
</evidence>
<dbReference type="OrthoDB" id="9824029at2"/>
<gene>
    <name evidence="2" type="ORF">GZ78_21815</name>
</gene>